<keyword evidence="1" id="KW-1133">Transmembrane helix</keyword>
<dbReference type="Pfam" id="PF06532">
    <property type="entry name" value="NrsF"/>
    <property type="match status" value="1"/>
</dbReference>
<evidence type="ECO:0000256" key="1">
    <source>
        <dbReference type="SAM" id="Phobius"/>
    </source>
</evidence>
<feature type="transmembrane region" description="Helical" evidence="1">
    <location>
        <begin position="148"/>
        <end position="169"/>
    </location>
</feature>
<feature type="transmembrane region" description="Helical" evidence="1">
    <location>
        <begin position="213"/>
        <end position="233"/>
    </location>
</feature>
<accession>A0A242N7U2</accession>
<dbReference type="Proteomes" id="UP000194546">
    <property type="component" value="Unassembled WGS sequence"/>
</dbReference>
<dbReference type="InterPro" id="IPR009495">
    <property type="entry name" value="NrsF"/>
</dbReference>
<organism evidence="2 3">
    <name type="scientific">Caballeronia sordidicola</name>
    <name type="common">Burkholderia sordidicola</name>
    <dbReference type="NCBI Taxonomy" id="196367"/>
    <lineage>
        <taxon>Bacteria</taxon>
        <taxon>Pseudomonadati</taxon>
        <taxon>Pseudomonadota</taxon>
        <taxon>Betaproteobacteria</taxon>
        <taxon>Burkholderiales</taxon>
        <taxon>Burkholderiaceae</taxon>
        <taxon>Caballeronia</taxon>
    </lineage>
</organism>
<proteinExistence type="predicted"/>
<evidence type="ECO:0000313" key="2">
    <source>
        <dbReference type="EMBL" id="OTP79673.1"/>
    </source>
</evidence>
<name>A0A242N7U2_CABSO</name>
<sequence>MRTTRDVAFDQAALSVSISGVAMKTREFVSMLATGIVPTPPHVAALRFSAALFLGLTGAACMVVALYGVRGDMPQMLVTPLFWIKVAFPLAVVGASLSIVMRVSRPGADATMAWIALAIPLALVWVVALVVIVAAPATLRLQLVLGNTWQVCTMNIAVLSVPTFIAVFWAMKGLAPTQPVIAGAAAGLLSGAQAVLVYMLYCVEMTVPFWGVWYVLGMLVPTVVGAVLGPRLLRW</sequence>
<protein>
    <submittedName>
        <fullName evidence="2">Extracytoplasmic function alternative sigma factor</fullName>
    </submittedName>
</protein>
<keyword evidence="1" id="KW-0812">Transmembrane</keyword>
<evidence type="ECO:0000313" key="3">
    <source>
        <dbReference type="Proteomes" id="UP000194546"/>
    </source>
</evidence>
<dbReference type="AlphaFoldDB" id="A0A242N7U2"/>
<gene>
    <name evidence="2" type="ORF">PAMC26510_05645</name>
</gene>
<reference evidence="2 3" key="1">
    <citation type="submission" date="2017-03" db="EMBL/GenBank/DDBJ databases">
        <title>Genome analysis of strain PAMC 26510.</title>
        <authorList>
            <person name="Oh H.-M."/>
            <person name="Yang J.-A."/>
        </authorList>
    </citation>
    <scope>NUCLEOTIDE SEQUENCE [LARGE SCALE GENOMIC DNA]</scope>
    <source>
        <strain evidence="2 3">PAMC 26510</strain>
    </source>
</reference>
<feature type="transmembrane region" description="Helical" evidence="1">
    <location>
        <begin position="113"/>
        <end position="136"/>
    </location>
</feature>
<dbReference type="EMBL" id="NBTY01000026">
    <property type="protein sequence ID" value="OTP79673.1"/>
    <property type="molecule type" value="Genomic_DNA"/>
</dbReference>
<feature type="transmembrane region" description="Helical" evidence="1">
    <location>
        <begin position="81"/>
        <end position="101"/>
    </location>
</feature>
<feature type="transmembrane region" description="Helical" evidence="1">
    <location>
        <begin position="50"/>
        <end position="69"/>
    </location>
</feature>
<feature type="transmembrane region" description="Helical" evidence="1">
    <location>
        <begin position="181"/>
        <end position="201"/>
    </location>
</feature>
<comment type="caution">
    <text evidence="2">The sequence shown here is derived from an EMBL/GenBank/DDBJ whole genome shotgun (WGS) entry which is preliminary data.</text>
</comment>
<keyword evidence="1" id="KW-0472">Membrane</keyword>
<dbReference type="RefSeq" id="WP_306299701.1">
    <property type="nucleotide sequence ID" value="NZ_NBTY01000026.1"/>
</dbReference>